<evidence type="ECO:0000313" key="3">
    <source>
        <dbReference type="EMBL" id="MDR6331938.1"/>
    </source>
</evidence>
<evidence type="ECO:0000256" key="1">
    <source>
        <dbReference type="SAM" id="MobiDB-lite"/>
    </source>
</evidence>
<dbReference type="AlphaFoldDB" id="A0A9W6CXE6"/>
<protein>
    <submittedName>
        <fullName evidence="2">Uncharacterized protein</fullName>
    </submittedName>
</protein>
<proteinExistence type="predicted"/>
<dbReference type="GeneID" id="95766074"/>
<reference evidence="2" key="1">
    <citation type="submission" date="2022-12" db="EMBL/GenBank/DDBJ databases">
        <title>Reference genome sequencing for broad-spectrum identification of bacterial and archaeal isolates by mass spectrometry.</title>
        <authorList>
            <person name="Sekiguchi Y."/>
            <person name="Tourlousse D.M."/>
        </authorList>
    </citation>
    <scope>NUCLEOTIDE SEQUENCE</scope>
    <source>
        <strain evidence="2">301</strain>
    </source>
</reference>
<dbReference type="RefSeq" id="WP_281810114.1">
    <property type="nucleotide sequence ID" value="NZ_BSDO01000022.1"/>
</dbReference>
<dbReference type="Proteomes" id="UP001245370">
    <property type="component" value="Unassembled WGS sequence"/>
</dbReference>
<feature type="region of interest" description="Disordered" evidence="1">
    <location>
        <begin position="1"/>
        <end position="24"/>
    </location>
</feature>
<accession>A0A9W6CXE6</accession>
<dbReference type="EMBL" id="BSDO01000022">
    <property type="protein sequence ID" value="GLI25628.1"/>
    <property type="molecule type" value="Genomic_DNA"/>
</dbReference>
<organism evidence="2 4">
    <name type="scientific">Xanthobacter flavus</name>
    <dbReference type="NCBI Taxonomy" id="281"/>
    <lineage>
        <taxon>Bacteria</taxon>
        <taxon>Pseudomonadati</taxon>
        <taxon>Pseudomonadota</taxon>
        <taxon>Alphaproteobacteria</taxon>
        <taxon>Hyphomicrobiales</taxon>
        <taxon>Xanthobacteraceae</taxon>
        <taxon>Xanthobacter</taxon>
    </lineage>
</organism>
<evidence type="ECO:0000313" key="4">
    <source>
        <dbReference type="Proteomes" id="UP001144397"/>
    </source>
</evidence>
<evidence type="ECO:0000313" key="5">
    <source>
        <dbReference type="Proteomes" id="UP001245370"/>
    </source>
</evidence>
<dbReference type="Proteomes" id="UP001144397">
    <property type="component" value="Unassembled WGS sequence"/>
</dbReference>
<reference evidence="3 5" key="2">
    <citation type="submission" date="2023-07" db="EMBL/GenBank/DDBJ databases">
        <title>Genomic Encyclopedia of Type Strains, Phase IV (KMG-IV): sequencing the most valuable type-strain genomes for metagenomic binning, comparative biology and taxonomic classification.</title>
        <authorList>
            <person name="Goeker M."/>
        </authorList>
    </citation>
    <scope>NUCLEOTIDE SEQUENCE [LARGE SCALE GENOMIC DNA]</scope>
    <source>
        <strain evidence="3 5">DSM 338</strain>
    </source>
</reference>
<comment type="caution">
    <text evidence="2">The sequence shown here is derived from an EMBL/GenBank/DDBJ whole genome shotgun (WGS) entry which is preliminary data.</text>
</comment>
<dbReference type="EMBL" id="JAVDPY010000001">
    <property type="protein sequence ID" value="MDR6331938.1"/>
    <property type="molecule type" value="Genomic_DNA"/>
</dbReference>
<gene>
    <name evidence="3" type="ORF">GGQ86_000385</name>
    <name evidence="2" type="ORF">XFLAVUS301_53020</name>
</gene>
<evidence type="ECO:0000313" key="2">
    <source>
        <dbReference type="EMBL" id="GLI25628.1"/>
    </source>
</evidence>
<sequence>MGEEKRRKLARDAGNDENCIPGSHGPVQAEVVGIMEATLDALRAHLPGWQFTLFAFEPNGSRYNYMSTADRPDMVAVLKAFVARNSEMEAIDKAMAEEAKGHG</sequence>
<name>A0A9W6CXE6_XANFL</name>
<feature type="compositionally biased region" description="Basic and acidic residues" evidence="1">
    <location>
        <begin position="1"/>
        <end position="14"/>
    </location>
</feature>
<keyword evidence="5" id="KW-1185">Reference proteome</keyword>